<feature type="domain" description="HTH arsR-type" evidence="1">
    <location>
        <begin position="22"/>
        <end position="116"/>
    </location>
</feature>
<dbReference type="InterPro" id="IPR036388">
    <property type="entry name" value="WH-like_DNA-bd_sf"/>
</dbReference>
<dbReference type="NCBIfam" id="NF033788">
    <property type="entry name" value="HTH_metalloreg"/>
    <property type="match status" value="1"/>
</dbReference>
<dbReference type="Gene3D" id="1.10.10.10">
    <property type="entry name" value="Winged helix-like DNA-binding domain superfamily/Winged helix DNA-binding domain"/>
    <property type="match status" value="1"/>
</dbReference>
<name>A0ABU5MLS2_9GAMM</name>
<dbReference type="PRINTS" id="PR00778">
    <property type="entry name" value="HTHARSR"/>
</dbReference>
<reference evidence="2 3" key="1">
    <citation type="submission" date="2023-12" db="EMBL/GenBank/DDBJ databases">
        <title>'Antibacterial potential of Stenotrophomonas maltophilia cystic fibrosis isolates' (manuscript under preparation).</title>
        <authorList>
            <person name="Crisan C.V."/>
            <person name="Pettis M."/>
            <person name="Goldberg J.B."/>
        </authorList>
    </citation>
    <scope>NUCLEOTIDE SEQUENCE [LARGE SCALE GENOMIC DNA]</scope>
    <source>
        <strain evidence="2 3">CCV155</strain>
    </source>
</reference>
<dbReference type="SUPFAM" id="SSF46785">
    <property type="entry name" value="Winged helix' DNA-binding domain"/>
    <property type="match status" value="1"/>
</dbReference>
<protein>
    <submittedName>
        <fullName evidence="2">Metalloregulator ArsR/SmtB family transcription factor</fullName>
    </submittedName>
</protein>
<dbReference type="InterPro" id="IPR001845">
    <property type="entry name" value="HTH_ArsR_DNA-bd_dom"/>
</dbReference>
<dbReference type="Proteomes" id="UP001290894">
    <property type="component" value="Unassembled WGS sequence"/>
</dbReference>
<proteinExistence type="predicted"/>
<dbReference type="CDD" id="cd00090">
    <property type="entry name" value="HTH_ARSR"/>
    <property type="match status" value="1"/>
</dbReference>
<dbReference type="EMBL" id="JAXUAC010000038">
    <property type="protein sequence ID" value="MDZ7513701.1"/>
    <property type="molecule type" value="Genomic_DNA"/>
</dbReference>
<sequence>MKNHASAAPACGNVQTGVLLSHMGKYYPAIEDVFQALADPTRCAIVAALGQGPRTVSMLAEPFGMALPSLMKHLAVLERSGVVRSHKQGRTRTCELVPARLGQAEQWLAEQRAAWEARSDRMVDFVETLHRQEQAHGRRRR</sequence>
<evidence type="ECO:0000313" key="3">
    <source>
        <dbReference type="Proteomes" id="UP001290894"/>
    </source>
</evidence>
<dbReference type="PROSITE" id="PS50987">
    <property type="entry name" value="HTH_ARSR_2"/>
    <property type="match status" value="1"/>
</dbReference>
<organism evidence="2 3">
    <name type="scientific">Stenotrophomonas muris</name>
    <dbReference type="NCBI Taxonomy" id="2963283"/>
    <lineage>
        <taxon>Bacteria</taxon>
        <taxon>Pseudomonadati</taxon>
        <taxon>Pseudomonadota</taxon>
        <taxon>Gammaproteobacteria</taxon>
        <taxon>Lysobacterales</taxon>
        <taxon>Lysobacteraceae</taxon>
        <taxon>Stenotrophomonas</taxon>
    </lineage>
</organism>
<dbReference type="PANTHER" id="PTHR38600">
    <property type="entry name" value="TRANSCRIPTIONAL REGULATORY PROTEIN"/>
    <property type="match status" value="1"/>
</dbReference>
<gene>
    <name evidence="2" type="ORF">U5F72_17960</name>
</gene>
<evidence type="ECO:0000259" key="1">
    <source>
        <dbReference type="PROSITE" id="PS50987"/>
    </source>
</evidence>
<evidence type="ECO:0000313" key="2">
    <source>
        <dbReference type="EMBL" id="MDZ7513701.1"/>
    </source>
</evidence>
<dbReference type="SMART" id="SM00418">
    <property type="entry name" value="HTH_ARSR"/>
    <property type="match status" value="1"/>
</dbReference>
<dbReference type="PANTHER" id="PTHR38600:SF2">
    <property type="entry name" value="SLL0088 PROTEIN"/>
    <property type="match status" value="1"/>
</dbReference>
<comment type="caution">
    <text evidence="2">The sequence shown here is derived from an EMBL/GenBank/DDBJ whole genome shotgun (WGS) entry which is preliminary data.</text>
</comment>
<dbReference type="Pfam" id="PF12840">
    <property type="entry name" value="HTH_20"/>
    <property type="match status" value="1"/>
</dbReference>
<accession>A0ABU5MLS2</accession>
<keyword evidence="3" id="KW-1185">Reference proteome</keyword>
<dbReference type="InterPro" id="IPR036390">
    <property type="entry name" value="WH_DNA-bd_sf"/>
</dbReference>
<dbReference type="RefSeq" id="WP_232503937.1">
    <property type="nucleotide sequence ID" value="NZ_CP196982.1"/>
</dbReference>
<dbReference type="InterPro" id="IPR011991">
    <property type="entry name" value="ArsR-like_HTH"/>
</dbReference>